<accession>A0A2H5QWH2</accession>
<dbReference type="GO" id="GO:0005506">
    <property type="term" value="F:iron ion binding"/>
    <property type="evidence" value="ECO:0007669"/>
    <property type="project" value="InterPro"/>
</dbReference>
<feature type="binding site" description="axial binding residue" evidence="6">
    <location>
        <position position="197"/>
    </location>
    <ligand>
        <name>heme</name>
        <dbReference type="ChEBI" id="CHEBI:30413"/>
    </ligand>
    <ligandPart>
        <name>Fe</name>
        <dbReference type="ChEBI" id="CHEBI:18248"/>
    </ligandPart>
</feature>
<dbReference type="PRINTS" id="PR00385">
    <property type="entry name" value="P450"/>
</dbReference>
<reference evidence="8 9" key="1">
    <citation type="journal article" date="2017" name="Front. Genet.">
        <title>Draft sequencing of the heterozygous diploid genome of Satsuma (Citrus unshiu Marc.) using a hybrid assembly approach.</title>
        <authorList>
            <person name="Shimizu T."/>
            <person name="Tanizawa Y."/>
            <person name="Mochizuki T."/>
            <person name="Nagasaki H."/>
            <person name="Yoshioka T."/>
            <person name="Toyoda A."/>
            <person name="Fujiyama A."/>
            <person name="Kaminuma E."/>
            <person name="Nakamura Y."/>
        </authorList>
    </citation>
    <scope>NUCLEOTIDE SEQUENCE [LARGE SCALE GENOMIC DNA]</scope>
    <source>
        <strain evidence="9">cv. Miyagawa wase</strain>
    </source>
</reference>
<dbReference type="GO" id="GO:0009686">
    <property type="term" value="P:gibberellin biosynthetic process"/>
    <property type="evidence" value="ECO:0007669"/>
    <property type="project" value="InterPro"/>
</dbReference>
<sequence length="253" mass="28722">MKIQRLCTRRQAVMDALISEAKSRIASGQELNCYVDHLLSEVKSLTEQQITMLLWEPIIETSDTTLVTTEWAVYELAKDPMRQDRLFQEIQSVCGSNKFTEENIAQVPYLGGVFHETLRKYSPAPIVPLRFAHEDTEIGGYFIPAGSEIAINIYGCNMDKKQWENPEEWQPERFLDGQNDPADLYKTMAFGAGKRVCAGSLQASLIACTAIGRLVQEFKWNLREGEEESVDTVGLTTHKLNPFHAIIRPRPRN</sequence>
<evidence type="ECO:0000313" key="9">
    <source>
        <dbReference type="Proteomes" id="UP000236630"/>
    </source>
</evidence>
<keyword evidence="7" id="KW-0503">Monooxygenase</keyword>
<comment type="caution">
    <text evidence="8">The sequence shown here is derived from an EMBL/GenBank/DDBJ whole genome shotgun (WGS) entry which is preliminary data.</text>
</comment>
<name>A0A2H5QWH2_CITUN</name>
<dbReference type="InterPro" id="IPR002401">
    <property type="entry name" value="Cyt_P450_E_grp-I"/>
</dbReference>
<dbReference type="GO" id="GO:0020037">
    <property type="term" value="F:heme binding"/>
    <property type="evidence" value="ECO:0007669"/>
    <property type="project" value="InterPro"/>
</dbReference>
<dbReference type="AlphaFoldDB" id="A0A2H5QWH2"/>
<evidence type="ECO:0000256" key="6">
    <source>
        <dbReference type="PIRSR" id="PIRSR602401-1"/>
    </source>
</evidence>
<dbReference type="SUPFAM" id="SSF48264">
    <property type="entry name" value="Cytochrome P450"/>
    <property type="match status" value="1"/>
</dbReference>
<dbReference type="PROSITE" id="PS00086">
    <property type="entry name" value="CYTOCHROME_P450"/>
    <property type="match status" value="1"/>
</dbReference>
<dbReference type="GO" id="GO:0016709">
    <property type="term" value="F:oxidoreductase activity, acting on paired donors, with incorporation or reduction of molecular oxygen, NAD(P)H as one donor, and incorporation of one atom of oxygen"/>
    <property type="evidence" value="ECO:0007669"/>
    <property type="project" value="TreeGrafter"/>
</dbReference>
<keyword evidence="3" id="KW-0812">Transmembrane</keyword>
<dbReference type="Gene3D" id="1.10.630.10">
    <property type="entry name" value="Cytochrome P450"/>
    <property type="match status" value="1"/>
</dbReference>
<dbReference type="PANTHER" id="PTHR47283:SF1">
    <property type="entry name" value="ENT-KAURENE OXIDASE, CHLOROPLASTIC"/>
    <property type="match status" value="1"/>
</dbReference>
<dbReference type="GO" id="GO:0005783">
    <property type="term" value="C:endoplasmic reticulum"/>
    <property type="evidence" value="ECO:0007669"/>
    <property type="project" value="TreeGrafter"/>
</dbReference>
<keyword evidence="5" id="KW-0472">Membrane</keyword>
<comment type="subcellular location">
    <subcellularLocation>
        <location evidence="1">Membrane</location>
        <topology evidence="1">Single-pass membrane protein</topology>
    </subcellularLocation>
</comment>
<dbReference type="Proteomes" id="UP000236630">
    <property type="component" value="Unassembled WGS sequence"/>
</dbReference>
<dbReference type="EMBL" id="BDQV01001029">
    <property type="protein sequence ID" value="GAY68962.1"/>
    <property type="molecule type" value="Genomic_DNA"/>
</dbReference>
<dbReference type="STRING" id="55188.A0A2H5QWH2"/>
<dbReference type="GO" id="GO:0052615">
    <property type="term" value="F:ent-kaurene oxidase activity"/>
    <property type="evidence" value="ECO:0007669"/>
    <property type="project" value="InterPro"/>
</dbReference>
<dbReference type="InterPro" id="IPR017972">
    <property type="entry name" value="Cyt_P450_CS"/>
</dbReference>
<protein>
    <recommendedName>
        <fullName evidence="10">Ent-kaurene oxidase</fullName>
    </recommendedName>
</protein>
<dbReference type="InterPro" id="IPR036396">
    <property type="entry name" value="Cyt_P450_sf"/>
</dbReference>
<proteinExistence type="inferred from homology"/>
<evidence type="ECO:0000256" key="2">
    <source>
        <dbReference type="ARBA" id="ARBA00010617"/>
    </source>
</evidence>
<evidence type="ECO:0000256" key="1">
    <source>
        <dbReference type="ARBA" id="ARBA00004167"/>
    </source>
</evidence>
<evidence type="ECO:0008006" key="10">
    <source>
        <dbReference type="Google" id="ProtNLM"/>
    </source>
</evidence>
<keyword evidence="6 7" id="KW-0479">Metal-binding</keyword>
<keyword evidence="4" id="KW-1133">Transmembrane helix</keyword>
<evidence type="ECO:0000256" key="5">
    <source>
        <dbReference type="ARBA" id="ARBA00023136"/>
    </source>
</evidence>
<evidence type="ECO:0000256" key="3">
    <source>
        <dbReference type="ARBA" id="ARBA00022692"/>
    </source>
</evidence>
<comment type="cofactor">
    <cofactor evidence="6">
        <name>heme</name>
        <dbReference type="ChEBI" id="CHEBI:30413"/>
    </cofactor>
</comment>
<evidence type="ECO:0000256" key="7">
    <source>
        <dbReference type="RuleBase" id="RU000461"/>
    </source>
</evidence>
<gene>
    <name evidence="8" type="ORF">CUMW_268270</name>
</gene>
<dbReference type="Pfam" id="PF00067">
    <property type="entry name" value="p450"/>
    <property type="match status" value="1"/>
</dbReference>
<dbReference type="GO" id="GO:0009707">
    <property type="term" value="C:chloroplast outer membrane"/>
    <property type="evidence" value="ECO:0007669"/>
    <property type="project" value="TreeGrafter"/>
</dbReference>
<keyword evidence="7" id="KW-0560">Oxidoreductase</keyword>
<dbReference type="GO" id="GO:0010241">
    <property type="term" value="P:ent-kaurene oxidation to kaurenoic acid"/>
    <property type="evidence" value="ECO:0007669"/>
    <property type="project" value="InterPro"/>
</dbReference>
<organism evidence="8 9">
    <name type="scientific">Citrus unshiu</name>
    <name type="common">Satsuma mandarin</name>
    <name type="synonym">Citrus nobilis var. unshiu</name>
    <dbReference type="NCBI Taxonomy" id="55188"/>
    <lineage>
        <taxon>Eukaryota</taxon>
        <taxon>Viridiplantae</taxon>
        <taxon>Streptophyta</taxon>
        <taxon>Embryophyta</taxon>
        <taxon>Tracheophyta</taxon>
        <taxon>Spermatophyta</taxon>
        <taxon>Magnoliopsida</taxon>
        <taxon>eudicotyledons</taxon>
        <taxon>Gunneridae</taxon>
        <taxon>Pentapetalae</taxon>
        <taxon>rosids</taxon>
        <taxon>malvids</taxon>
        <taxon>Sapindales</taxon>
        <taxon>Rutaceae</taxon>
        <taxon>Aurantioideae</taxon>
        <taxon>Citrus</taxon>
    </lineage>
</organism>
<keyword evidence="9" id="KW-1185">Reference proteome</keyword>
<dbReference type="InterPro" id="IPR001128">
    <property type="entry name" value="Cyt_P450"/>
</dbReference>
<keyword evidence="6 7" id="KW-0408">Iron</keyword>
<evidence type="ECO:0000313" key="8">
    <source>
        <dbReference type="EMBL" id="GAY68962.1"/>
    </source>
</evidence>
<dbReference type="PRINTS" id="PR00463">
    <property type="entry name" value="EP450I"/>
</dbReference>
<keyword evidence="6 7" id="KW-0349">Heme</keyword>
<dbReference type="PANTHER" id="PTHR47283">
    <property type="entry name" value="ENT-KAURENE OXIDASE, CHLOROPLASTIC"/>
    <property type="match status" value="1"/>
</dbReference>
<dbReference type="InterPro" id="IPR044225">
    <property type="entry name" value="KO_chloroplastic"/>
</dbReference>
<comment type="similarity">
    <text evidence="2 7">Belongs to the cytochrome P450 family.</text>
</comment>
<evidence type="ECO:0000256" key="4">
    <source>
        <dbReference type="ARBA" id="ARBA00022989"/>
    </source>
</evidence>